<dbReference type="Gene3D" id="3.60.10.10">
    <property type="entry name" value="Endonuclease/exonuclease/phosphatase"/>
    <property type="match status" value="1"/>
</dbReference>
<feature type="domain" description="Endonuclease/exonuclease/phosphatase" evidence="1">
    <location>
        <begin position="6"/>
        <end position="220"/>
    </location>
</feature>
<organism evidence="2 3">
    <name type="scientific">Acacia crassicarpa</name>
    <name type="common">northern wattle</name>
    <dbReference type="NCBI Taxonomy" id="499986"/>
    <lineage>
        <taxon>Eukaryota</taxon>
        <taxon>Viridiplantae</taxon>
        <taxon>Streptophyta</taxon>
        <taxon>Embryophyta</taxon>
        <taxon>Tracheophyta</taxon>
        <taxon>Spermatophyta</taxon>
        <taxon>Magnoliopsida</taxon>
        <taxon>eudicotyledons</taxon>
        <taxon>Gunneridae</taxon>
        <taxon>Pentapetalae</taxon>
        <taxon>rosids</taxon>
        <taxon>fabids</taxon>
        <taxon>Fabales</taxon>
        <taxon>Fabaceae</taxon>
        <taxon>Caesalpinioideae</taxon>
        <taxon>mimosoid clade</taxon>
        <taxon>Acacieae</taxon>
        <taxon>Acacia</taxon>
    </lineage>
</organism>
<dbReference type="Pfam" id="PF03372">
    <property type="entry name" value="Exo_endo_phos"/>
    <property type="match status" value="1"/>
</dbReference>
<dbReference type="EMBL" id="JAWXYG010000009">
    <property type="protein sequence ID" value="KAK4263183.1"/>
    <property type="molecule type" value="Genomic_DNA"/>
</dbReference>
<dbReference type="InterPro" id="IPR036691">
    <property type="entry name" value="Endo/exonu/phosph_ase_sf"/>
</dbReference>
<reference evidence="2" key="1">
    <citation type="submission" date="2023-10" db="EMBL/GenBank/DDBJ databases">
        <title>Chromosome-level genome of the transformable northern wattle, Acacia crassicarpa.</title>
        <authorList>
            <person name="Massaro I."/>
            <person name="Sinha N.R."/>
            <person name="Poethig S."/>
            <person name="Leichty A.R."/>
        </authorList>
    </citation>
    <scope>NUCLEOTIDE SEQUENCE</scope>
    <source>
        <strain evidence="2">Acra3RX</strain>
        <tissue evidence="2">Leaf</tissue>
    </source>
</reference>
<name>A0AAE1MIJ5_9FABA</name>
<dbReference type="AlphaFoldDB" id="A0AAE1MIJ5"/>
<dbReference type="PANTHER" id="PTHR33710:SF77">
    <property type="entry name" value="DNASE I-LIKE SUPERFAMILY PROTEIN"/>
    <property type="match status" value="1"/>
</dbReference>
<evidence type="ECO:0000259" key="1">
    <source>
        <dbReference type="Pfam" id="PF03372"/>
    </source>
</evidence>
<dbReference type="PANTHER" id="PTHR33710">
    <property type="entry name" value="BNAC02G09200D PROTEIN"/>
    <property type="match status" value="1"/>
</dbReference>
<dbReference type="SUPFAM" id="SSF56219">
    <property type="entry name" value="DNase I-like"/>
    <property type="match status" value="1"/>
</dbReference>
<dbReference type="GO" id="GO:0003824">
    <property type="term" value="F:catalytic activity"/>
    <property type="evidence" value="ECO:0007669"/>
    <property type="project" value="InterPro"/>
</dbReference>
<dbReference type="InterPro" id="IPR005135">
    <property type="entry name" value="Endo/exonuclease/phosphatase"/>
</dbReference>
<dbReference type="Proteomes" id="UP001293593">
    <property type="component" value="Unassembled WGS sequence"/>
</dbReference>
<accession>A0AAE1MIJ5</accession>
<keyword evidence="3" id="KW-1185">Reference proteome</keyword>
<protein>
    <recommendedName>
        <fullName evidence="1">Endonuclease/exonuclease/phosphatase domain-containing protein</fullName>
    </recommendedName>
</protein>
<sequence length="265" mass="30658">MNFLIWNSRGIGARSFPALVRNLKAHYHLDFITLLETRCTKEMSLSRANQLGFSNFELMDCEGYSSGIWCLWDNTISSVAMIECHHQFVHFQISRVAGDTWTCTIIYASPSGAARRTLWDNLSRLAPSVQGARLLGGDFNSTLLLEERRSSAIFRSFVDRDFLQWFDSNEMSDFGFVGLEFTWKRGTSEARLDRALANEQWVNLFPNASVTHLPFFKSDHRPLLLRLNTVMNRPKPDRPFRFIAAWVLHEQFDSFVRQSWLPHAL</sequence>
<proteinExistence type="predicted"/>
<evidence type="ECO:0000313" key="2">
    <source>
        <dbReference type="EMBL" id="KAK4263183.1"/>
    </source>
</evidence>
<evidence type="ECO:0000313" key="3">
    <source>
        <dbReference type="Proteomes" id="UP001293593"/>
    </source>
</evidence>
<gene>
    <name evidence="2" type="ORF">QN277_028635</name>
</gene>
<comment type="caution">
    <text evidence="2">The sequence shown here is derived from an EMBL/GenBank/DDBJ whole genome shotgun (WGS) entry which is preliminary data.</text>
</comment>